<dbReference type="CDD" id="cd01837">
    <property type="entry name" value="SGNH_plant_lipase_like"/>
    <property type="match status" value="1"/>
</dbReference>
<dbReference type="GO" id="GO:0016042">
    <property type="term" value="P:lipid catabolic process"/>
    <property type="evidence" value="ECO:0007669"/>
    <property type="project" value="UniProtKB-KW"/>
</dbReference>
<evidence type="ECO:0000313" key="8">
    <source>
        <dbReference type="EMBL" id="CAA7405121.1"/>
    </source>
</evidence>
<name>A0A7I8L537_SPIIN</name>
<reference evidence="8" key="1">
    <citation type="submission" date="2020-02" db="EMBL/GenBank/DDBJ databases">
        <authorList>
            <person name="Scholz U."/>
            <person name="Mascher M."/>
            <person name="Fiebig A."/>
        </authorList>
    </citation>
    <scope>NUCLEOTIDE SEQUENCE</scope>
</reference>
<evidence type="ECO:0000256" key="6">
    <source>
        <dbReference type="ARBA" id="ARBA00022963"/>
    </source>
</evidence>
<dbReference type="InterPro" id="IPR036514">
    <property type="entry name" value="SGNH_hydro_sf"/>
</dbReference>
<keyword evidence="6" id="KW-0442">Lipid degradation</keyword>
<evidence type="ECO:0000256" key="4">
    <source>
        <dbReference type="ARBA" id="ARBA00022729"/>
    </source>
</evidence>
<evidence type="ECO:0000313" key="9">
    <source>
        <dbReference type="Proteomes" id="UP000663760"/>
    </source>
</evidence>
<evidence type="ECO:0000256" key="5">
    <source>
        <dbReference type="ARBA" id="ARBA00022801"/>
    </source>
</evidence>
<evidence type="ECO:0000256" key="2">
    <source>
        <dbReference type="ARBA" id="ARBA00008668"/>
    </source>
</evidence>
<keyword evidence="9" id="KW-1185">Reference proteome</keyword>
<dbReference type="Gene3D" id="3.40.50.1110">
    <property type="entry name" value="SGNH hydrolase"/>
    <property type="match status" value="1"/>
</dbReference>
<dbReference type="Proteomes" id="UP000663760">
    <property type="component" value="Chromosome 11"/>
</dbReference>
<dbReference type="AlphaFoldDB" id="A0A7I8L537"/>
<dbReference type="GO" id="GO:0016788">
    <property type="term" value="F:hydrolase activity, acting on ester bonds"/>
    <property type="evidence" value="ECO:0007669"/>
    <property type="project" value="InterPro"/>
</dbReference>
<evidence type="ECO:0000256" key="3">
    <source>
        <dbReference type="ARBA" id="ARBA00022525"/>
    </source>
</evidence>
<dbReference type="GO" id="GO:0005576">
    <property type="term" value="C:extracellular region"/>
    <property type="evidence" value="ECO:0007669"/>
    <property type="project" value="UniProtKB-SubCell"/>
</dbReference>
<dbReference type="PANTHER" id="PTHR45650">
    <property type="entry name" value="GDSL-LIKE LIPASE/ACYLHYDROLASE-RELATED"/>
    <property type="match status" value="1"/>
</dbReference>
<evidence type="ECO:0000256" key="7">
    <source>
        <dbReference type="ARBA" id="ARBA00023098"/>
    </source>
</evidence>
<keyword evidence="3" id="KW-0964">Secreted</keyword>
<keyword evidence="7" id="KW-0443">Lipid metabolism</keyword>
<dbReference type="EMBL" id="LR746274">
    <property type="protein sequence ID" value="CAA7405121.1"/>
    <property type="molecule type" value="Genomic_DNA"/>
</dbReference>
<keyword evidence="4" id="KW-0732">Signal</keyword>
<keyword evidence="5" id="KW-0378">Hydrolase</keyword>
<dbReference type="InterPro" id="IPR035669">
    <property type="entry name" value="SGNH_plant_lipase-like"/>
</dbReference>
<dbReference type="InterPro" id="IPR001087">
    <property type="entry name" value="GDSL"/>
</dbReference>
<dbReference type="SUPFAM" id="SSF52266">
    <property type="entry name" value="SGNH hydrolase"/>
    <property type="match status" value="1"/>
</dbReference>
<dbReference type="PANTHER" id="PTHR45650:SF8">
    <property type="entry name" value="GDSL ESTERASE_LIPASE"/>
    <property type="match status" value="1"/>
</dbReference>
<comment type="subcellular location">
    <subcellularLocation>
        <location evidence="1">Secreted</location>
    </subcellularLocation>
</comment>
<dbReference type="Pfam" id="PF00657">
    <property type="entry name" value="Lipase_GDSL"/>
    <property type="match status" value="1"/>
</dbReference>
<evidence type="ECO:0000256" key="1">
    <source>
        <dbReference type="ARBA" id="ARBA00004613"/>
    </source>
</evidence>
<sequence>MEESNWKPYAVHQLPLWCSMATVFLIFLHSGARVLGNAQVPALFVFGDSLVDNGNNNGLTSVAKSNYYPYGVDFYQGPTGRFSNGRTIVDVLCDAFNLPYLPPYMSPTLNGTQLLAGVNYASAAAGILEESGQFLGERFDLSEQVLNFQSNLEQLRMVLGGVRMLSQFLASSIVVMIIGSNDYINNYLLPSLYSSSYNYSPEDYADLLLNRLTRQLLALHSVGLRKFLVAGLAPLGCIPSQRTAALAPPGRCADRVNEIVGFFNRGLRELVEQLNDAHTDATFVYGNTYAAVGDILNNPSAYGFRVVDRACCGIGRQQAEITCLPLATPCANRSEYVFWDAFHPSEAVNAVLAQRALDGPPSDCFPVNLRQLALLPS</sequence>
<gene>
    <name evidence="8" type="ORF">SI8410_11015799</name>
</gene>
<comment type="similarity">
    <text evidence="2">Belongs to the 'GDSL' lipolytic enzyme family.</text>
</comment>
<proteinExistence type="inferred from homology"/>
<dbReference type="OrthoDB" id="1600564at2759"/>
<protein>
    <submittedName>
        <fullName evidence="8">Uncharacterized protein</fullName>
    </submittedName>
</protein>
<dbReference type="InterPro" id="IPR051238">
    <property type="entry name" value="GDSL_esterase/lipase"/>
</dbReference>
<accession>A0A7I8L537</accession>
<organism evidence="8 9">
    <name type="scientific">Spirodela intermedia</name>
    <name type="common">Intermediate duckweed</name>
    <dbReference type="NCBI Taxonomy" id="51605"/>
    <lineage>
        <taxon>Eukaryota</taxon>
        <taxon>Viridiplantae</taxon>
        <taxon>Streptophyta</taxon>
        <taxon>Embryophyta</taxon>
        <taxon>Tracheophyta</taxon>
        <taxon>Spermatophyta</taxon>
        <taxon>Magnoliopsida</taxon>
        <taxon>Liliopsida</taxon>
        <taxon>Araceae</taxon>
        <taxon>Lemnoideae</taxon>
        <taxon>Spirodela</taxon>
    </lineage>
</organism>